<dbReference type="Proteomes" id="UP000005269">
    <property type="component" value="Chromosome"/>
</dbReference>
<reference evidence="1 2" key="1">
    <citation type="journal article" date="2012" name="BMC Microbiol.">
        <title>Complete genome sequence of Enterococcus faecium strain TX16 and comparative genomic analysis of Enterococcus faecium genomes.</title>
        <authorList>
            <person name="Qin X."/>
            <person name="Galloway-Pena J.R."/>
            <person name="Sillanpaa J."/>
            <person name="Hyeob Roh J."/>
            <person name="Nallapareddy S.R."/>
            <person name="Chowdhury S."/>
            <person name="Bourgogne A."/>
            <person name="Choudhury T."/>
            <person name="Munzy D.M."/>
            <person name="Buhay C.J."/>
            <person name="Ding Y."/>
            <person name="Dugan-Rocha S."/>
            <person name="Liu W."/>
            <person name="Kovar C."/>
            <person name="Sodergren E."/>
            <person name="Highlander S."/>
            <person name="Petrosino J.F."/>
            <person name="Worley K.C."/>
            <person name="Gibbs R.A."/>
            <person name="Weinstock G.M."/>
            <person name="Murray B.E."/>
        </authorList>
    </citation>
    <scope>NUCLEOTIDE SEQUENCE [LARGE SCALE GENOMIC DNA]</scope>
    <source>
        <strain evidence="2">ATCC BAA-472 / TX0016 / DO</strain>
    </source>
</reference>
<evidence type="ECO:0000313" key="2">
    <source>
        <dbReference type="Proteomes" id="UP000005269"/>
    </source>
</evidence>
<evidence type="ECO:0000313" key="1">
    <source>
        <dbReference type="EMBL" id="AFK59091.1"/>
    </source>
</evidence>
<dbReference type="EMBL" id="CP003583">
    <property type="protein sequence ID" value="AFK59091.1"/>
    <property type="molecule type" value="Genomic_DNA"/>
</dbReference>
<gene>
    <name evidence="1" type="ORF">HMPREF0351_11467</name>
</gene>
<sequence>MSKVYTIKKIVLDFFKENDYLKNKEIIIPEFDSRNILLALVRYVNWEGYENKNPYVEEACNELIDYVETHFFKRRYSEDEKSFIIRGIEIAIGRKAFPLGLKEEDKKSAETKPLFQLVCQGLEEQKGILDLQEEDVYYIFSLFNSRNYTNENMELLRKDFEVVYKNFVLNDLSLNELILQIISIAEIDDAENFIFKQSFLQFVRTLWADGQVFLPERIYLLSEKEQLLYGKIVEILEEWKKKNQIQLRWNENFIRKFVKSLSLINSEQAGRQEIEIFVVSESSVKQFFYRTQFHLYAEEGIAEINPILFRSLEELPDECLCAKKRVVLCDAASYQNGLETEKTKIYPISLKGANIHLYHIAQELHLLKKHIS</sequence>
<keyword evidence="2" id="KW-1185">Reference proteome</keyword>
<name>Q3Y0G0_ENTFD</name>
<accession>Q3Y0G0</accession>
<proteinExistence type="predicted"/>
<dbReference type="HOGENOM" id="CLU_078182_0_0_9"/>
<dbReference type="RefSeq" id="WP_002287772.1">
    <property type="nucleotide sequence ID" value="NC_017960.1"/>
</dbReference>
<organism evidence="1 2">
    <name type="scientific">Enterococcus faecium (strain ATCC BAA-472 / TX0016 / DO)</name>
    <dbReference type="NCBI Taxonomy" id="333849"/>
    <lineage>
        <taxon>Bacteria</taxon>
        <taxon>Bacillati</taxon>
        <taxon>Bacillota</taxon>
        <taxon>Bacilli</taxon>
        <taxon>Lactobacillales</taxon>
        <taxon>Enterococcaceae</taxon>
        <taxon>Enterococcus</taxon>
    </lineage>
</organism>
<protein>
    <submittedName>
        <fullName evidence="1">Uncharacterized protein</fullName>
    </submittedName>
</protein>
<dbReference type="KEGG" id="efu:HMPREF0351_11467"/>
<dbReference type="AlphaFoldDB" id="Q3Y0G0"/>